<evidence type="ECO:0000313" key="3">
    <source>
        <dbReference type="Proteomes" id="UP000539111"/>
    </source>
</evidence>
<feature type="transmembrane region" description="Helical" evidence="1">
    <location>
        <begin position="275"/>
        <end position="300"/>
    </location>
</feature>
<gene>
    <name evidence="2" type="ORF">BJY26_001766</name>
</gene>
<dbReference type="InterPro" id="IPR010640">
    <property type="entry name" value="Low_temperature_requirement_A"/>
</dbReference>
<feature type="transmembrane region" description="Helical" evidence="1">
    <location>
        <begin position="242"/>
        <end position="263"/>
    </location>
</feature>
<keyword evidence="1" id="KW-0472">Membrane</keyword>
<comment type="caution">
    <text evidence="2">The sequence shown here is derived from an EMBL/GenBank/DDBJ whole genome shotgun (WGS) entry which is preliminary data.</text>
</comment>
<feature type="transmembrane region" description="Helical" evidence="1">
    <location>
        <begin position="312"/>
        <end position="333"/>
    </location>
</feature>
<dbReference type="PANTHER" id="PTHR36840:SF1">
    <property type="entry name" value="BLL5714 PROTEIN"/>
    <property type="match status" value="1"/>
</dbReference>
<dbReference type="RefSeq" id="WP_237249172.1">
    <property type="nucleotide sequence ID" value="NZ_JACBZP010000001.1"/>
</dbReference>
<dbReference type="Pfam" id="PF06772">
    <property type="entry name" value="LtrA"/>
    <property type="match status" value="1"/>
</dbReference>
<feature type="transmembrane region" description="Helical" evidence="1">
    <location>
        <begin position="57"/>
        <end position="75"/>
    </location>
</feature>
<keyword evidence="3" id="KW-1185">Reference proteome</keyword>
<dbReference type="AlphaFoldDB" id="A0A7Z0IGZ9"/>
<protein>
    <submittedName>
        <fullName evidence="2">Low temperature requirement protein LtrA</fullName>
    </submittedName>
</protein>
<keyword evidence="1" id="KW-0812">Transmembrane</keyword>
<organism evidence="2 3">
    <name type="scientific">Spelaeicoccus albus</name>
    <dbReference type="NCBI Taxonomy" id="1280376"/>
    <lineage>
        <taxon>Bacteria</taxon>
        <taxon>Bacillati</taxon>
        <taxon>Actinomycetota</taxon>
        <taxon>Actinomycetes</taxon>
        <taxon>Micrococcales</taxon>
        <taxon>Brevibacteriaceae</taxon>
        <taxon>Spelaeicoccus</taxon>
    </lineage>
</organism>
<dbReference type="Proteomes" id="UP000539111">
    <property type="component" value="Unassembled WGS sequence"/>
</dbReference>
<dbReference type="EMBL" id="JACBZP010000001">
    <property type="protein sequence ID" value="NYI67460.1"/>
    <property type="molecule type" value="Genomic_DNA"/>
</dbReference>
<evidence type="ECO:0000313" key="2">
    <source>
        <dbReference type="EMBL" id="NYI67460.1"/>
    </source>
</evidence>
<evidence type="ECO:0000256" key="1">
    <source>
        <dbReference type="SAM" id="Phobius"/>
    </source>
</evidence>
<proteinExistence type="predicted"/>
<reference evidence="2 3" key="1">
    <citation type="submission" date="2020-07" db="EMBL/GenBank/DDBJ databases">
        <title>Sequencing the genomes of 1000 actinobacteria strains.</title>
        <authorList>
            <person name="Klenk H.-P."/>
        </authorList>
    </citation>
    <scope>NUCLEOTIDE SEQUENCE [LARGE SCALE GENOMIC DNA]</scope>
    <source>
        <strain evidence="2 3">DSM 26341</strain>
    </source>
</reference>
<sequence>MPPPRQSLPRMVPRRRDEPGRGATPLELLFDLVFVVAVSQASSGLHAAIAHGHSGPGIVGYLMAFFAIWWAWMNFTWFASAYDTDDWLYRITTIVQMGGALVLAAGIPGFLAVEHRTFTLGVLGYVVMRLSMIFQWLRAAHDHRDARPTTLRYAVGIAMAQAYWVLILLLPGSITLIPFLIGAIIELSVPVIAERHGQTNWHPGHIADRYSCFTIIVLGESILASTHTVVEAFGSPGHGPELIVLAATALVVIACLWWVYFALPQQHLLVRLSVALRWGYLHALIFACVAAVSAGIEVLVDFDAGSDLSRTAAQAALCLPVAIYAFLVWVIIVRPQSARWVNIAVPIGALLLAAASLAPFGVQFAALILAALAGMLTRFGGRRPHQSPAQTPPA</sequence>
<feature type="transmembrane region" description="Helical" evidence="1">
    <location>
        <begin position="87"/>
        <end position="111"/>
    </location>
</feature>
<accession>A0A7Z0IGZ9</accession>
<keyword evidence="1" id="KW-1133">Transmembrane helix</keyword>
<feature type="transmembrane region" description="Helical" evidence="1">
    <location>
        <begin position="117"/>
        <end position="137"/>
    </location>
</feature>
<feature type="transmembrane region" description="Helical" evidence="1">
    <location>
        <begin position="340"/>
        <end position="358"/>
    </location>
</feature>
<dbReference type="PANTHER" id="PTHR36840">
    <property type="entry name" value="BLL5714 PROTEIN"/>
    <property type="match status" value="1"/>
</dbReference>
<name>A0A7Z0IGZ9_9MICO</name>